<feature type="transmembrane region" description="Helical" evidence="1">
    <location>
        <begin position="196"/>
        <end position="218"/>
    </location>
</feature>
<keyword evidence="3" id="KW-1185">Reference proteome</keyword>
<dbReference type="EMBL" id="LGRX02005024">
    <property type="protein sequence ID" value="KAK3279309.1"/>
    <property type="molecule type" value="Genomic_DNA"/>
</dbReference>
<dbReference type="AlphaFoldDB" id="A0AAE0GJR2"/>
<feature type="transmembrane region" description="Helical" evidence="1">
    <location>
        <begin position="163"/>
        <end position="184"/>
    </location>
</feature>
<name>A0AAE0GJR2_9CHLO</name>
<organism evidence="2 3">
    <name type="scientific">Cymbomonas tetramitiformis</name>
    <dbReference type="NCBI Taxonomy" id="36881"/>
    <lineage>
        <taxon>Eukaryota</taxon>
        <taxon>Viridiplantae</taxon>
        <taxon>Chlorophyta</taxon>
        <taxon>Pyramimonadophyceae</taxon>
        <taxon>Pyramimonadales</taxon>
        <taxon>Pyramimonadaceae</taxon>
        <taxon>Cymbomonas</taxon>
    </lineage>
</organism>
<evidence type="ECO:0000256" key="1">
    <source>
        <dbReference type="SAM" id="Phobius"/>
    </source>
</evidence>
<keyword evidence="1" id="KW-0472">Membrane</keyword>
<keyword evidence="1" id="KW-1133">Transmembrane helix</keyword>
<reference evidence="2 3" key="1">
    <citation type="journal article" date="2015" name="Genome Biol. Evol.">
        <title>Comparative Genomics of a Bacterivorous Green Alga Reveals Evolutionary Causalities and Consequences of Phago-Mixotrophic Mode of Nutrition.</title>
        <authorList>
            <person name="Burns J.A."/>
            <person name="Paasch A."/>
            <person name="Narechania A."/>
            <person name="Kim E."/>
        </authorList>
    </citation>
    <scope>NUCLEOTIDE SEQUENCE [LARGE SCALE GENOMIC DNA]</scope>
    <source>
        <strain evidence="2 3">PLY_AMNH</strain>
    </source>
</reference>
<evidence type="ECO:0000313" key="2">
    <source>
        <dbReference type="EMBL" id="KAK3279309.1"/>
    </source>
</evidence>
<evidence type="ECO:0000313" key="3">
    <source>
        <dbReference type="Proteomes" id="UP001190700"/>
    </source>
</evidence>
<gene>
    <name evidence="2" type="ORF">CYMTET_12801</name>
</gene>
<keyword evidence="1" id="KW-0812">Transmembrane</keyword>
<protein>
    <submittedName>
        <fullName evidence="2">Uncharacterized protein</fullName>
    </submittedName>
</protein>
<feature type="transmembrane region" description="Helical" evidence="1">
    <location>
        <begin position="100"/>
        <end position="121"/>
    </location>
</feature>
<feature type="transmembrane region" description="Helical" evidence="1">
    <location>
        <begin position="68"/>
        <end position="88"/>
    </location>
</feature>
<accession>A0AAE0GJR2</accession>
<feature type="transmembrane region" description="Helical" evidence="1">
    <location>
        <begin position="35"/>
        <end position="56"/>
    </location>
</feature>
<dbReference type="Proteomes" id="UP001190700">
    <property type="component" value="Unassembled WGS sequence"/>
</dbReference>
<comment type="caution">
    <text evidence="2">The sequence shown here is derived from an EMBL/GenBank/DDBJ whole genome shotgun (WGS) entry which is preliminary data.</text>
</comment>
<sequence>MPYLLPICLFGAVVGFTLGAKILVLGLDCKEGTFSWGLSFLWFGAMNVVALFAHCFTTPHSALWAELWACDVVFTSCSALSAAMGFAANMHFLDDRKPSGHAVLLGGAVAIIFAGATLQPLSGWEYQFAFEQLYLQAIVVAVGAGLLRLTTLIYSLSTPTCQPVALVTLTSATLVLVTTVVMCCAERWLLGVAGELLSAPVVMFLGCDLIFILLYFHFEGSLGSPAYHEIEILDKKSQ</sequence>
<feature type="transmembrane region" description="Helical" evidence="1">
    <location>
        <begin position="133"/>
        <end position="157"/>
    </location>
</feature>
<proteinExistence type="predicted"/>